<keyword evidence="2" id="KW-0472">Membrane</keyword>
<organism evidence="3">
    <name type="scientific">Eiseniibacteriota bacterium</name>
    <dbReference type="NCBI Taxonomy" id="2212470"/>
    <lineage>
        <taxon>Bacteria</taxon>
        <taxon>Candidatus Eiseniibacteriota</taxon>
    </lineage>
</organism>
<evidence type="ECO:0000256" key="2">
    <source>
        <dbReference type="SAM" id="Phobius"/>
    </source>
</evidence>
<sequence>MYRIHMAFLRFILLLGLVYYLVKIVSRWMLRVSGGGREGTGGSSRRKKDRRYSELTDQEIEDAEFEEIGTEDR</sequence>
<feature type="transmembrane region" description="Helical" evidence="2">
    <location>
        <begin position="6"/>
        <end position="22"/>
    </location>
</feature>
<feature type="region of interest" description="Disordered" evidence="1">
    <location>
        <begin position="33"/>
        <end position="73"/>
    </location>
</feature>
<keyword evidence="2" id="KW-1133">Transmembrane helix</keyword>
<keyword evidence="2" id="KW-0812">Transmembrane</keyword>
<feature type="compositionally biased region" description="Gly residues" evidence="1">
    <location>
        <begin position="33"/>
        <end position="42"/>
    </location>
</feature>
<dbReference type="AlphaFoldDB" id="A0A7V2AVA1"/>
<name>A0A7V2AVA1_UNCEI</name>
<reference evidence="3" key="1">
    <citation type="journal article" date="2020" name="mSystems">
        <title>Genome- and Community-Level Interaction Insights into Carbon Utilization and Element Cycling Functions of Hydrothermarchaeota in Hydrothermal Sediment.</title>
        <authorList>
            <person name="Zhou Z."/>
            <person name="Liu Y."/>
            <person name="Xu W."/>
            <person name="Pan J."/>
            <person name="Luo Z.H."/>
            <person name="Li M."/>
        </authorList>
    </citation>
    <scope>NUCLEOTIDE SEQUENCE [LARGE SCALE GENOMIC DNA]</scope>
    <source>
        <strain evidence="3">SpSt-1233</strain>
    </source>
</reference>
<evidence type="ECO:0000313" key="3">
    <source>
        <dbReference type="EMBL" id="HER43836.1"/>
    </source>
</evidence>
<proteinExistence type="predicted"/>
<accession>A0A7V2AVA1</accession>
<dbReference type="EMBL" id="DSEC01000366">
    <property type="protein sequence ID" value="HER43836.1"/>
    <property type="molecule type" value="Genomic_DNA"/>
</dbReference>
<comment type="caution">
    <text evidence="3">The sequence shown here is derived from an EMBL/GenBank/DDBJ whole genome shotgun (WGS) entry which is preliminary data.</text>
</comment>
<evidence type="ECO:0000256" key="1">
    <source>
        <dbReference type="SAM" id="MobiDB-lite"/>
    </source>
</evidence>
<dbReference type="Proteomes" id="UP000886069">
    <property type="component" value="Unassembled WGS sequence"/>
</dbReference>
<feature type="compositionally biased region" description="Acidic residues" evidence="1">
    <location>
        <begin position="56"/>
        <end position="73"/>
    </location>
</feature>
<protein>
    <submittedName>
        <fullName evidence="3">Uncharacterized protein</fullName>
    </submittedName>
</protein>
<gene>
    <name evidence="3" type="ORF">ENO08_05200</name>
</gene>